<keyword evidence="3" id="KW-1185">Reference proteome</keyword>
<evidence type="ECO:0000313" key="3">
    <source>
        <dbReference type="Proteomes" id="UP001066276"/>
    </source>
</evidence>
<reference evidence="2" key="1">
    <citation type="journal article" date="2022" name="bioRxiv">
        <title>Sequencing and chromosome-scale assembly of the giantPleurodeles waltlgenome.</title>
        <authorList>
            <person name="Brown T."/>
            <person name="Elewa A."/>
            <person name="Iarovenko S."/>
            <person name="Subramanian E."/>
            <person name="Araus A.J."/>
            <person name="Petzold A."/>
            <person name="Susuki M."/>
            <person name="Suzuki K.-i.T."/>
            <person name="Hayashi T."/>
            <person name="Toyoda A."/>
            <person name="Oliveira C."/>
            <person name="Osipova E."/>
            <person name="Leigh N.D."/>
            <person name="Simon A."/>
            <person name="Yun M.H."/>
        </authorList>
    </citation>
    <scope>NUCLEOTIDE SEQUENCE</scope>
    <source>
        <strain evidence="2">20211129_DDA</strain>
        <tissue evidence="2">Liver</tissue>
    </source>
</reference>
<evidence type="ECO:0000313" key="2">
    <source>
        <dbReference type="EMBL" id="KAJ1116219.1"/>
    </source>
</evidence>
<feature type="region of interest" description="Disordered" evidence="1">
    <location>
        <begin position="361"/>
        <end position="408"/>
    </location>
</feature>
<feature type="compositionally biased region" description="Basic and acidic residues" evidence="1">
    <location>
        <begin position="361"/>
        <end position="370"/>
    </location>
</feature>
<organism evidence="2 3">
    <name type="scientific">Pleurodeles waltl</name>
    <name type="common">Iberian ribbed newt</name>
    <dbReference type="NCBI Taxonomy" id="8319"/>
    <lineage>
        <taxon>Eukaryota</taxon>
        <taxon>Metazoa</taxon>
        <taxon>Chordata</taxon>
        <taxon>Craniata</taxon>
        <taxon>Vertebrata</taxon>
        <taxon>Euteleostomi</taxon>
        <taxon>Amphibia</taxon>
        <taxon>Batrachia</taxon>
        <taxon>Caudata</taxon>
        <taxon>Salamandroidea</taxon>
        <taxon>Salamandridae</taxon>
        <taxon>Pleurodelinae</taxon>
        <taxon>Pleurodeles</taxon>
    </lineage>
</organism>
<sequence length="495" mass="53035">MEPSKVVQALKVLQEEGREDLIKDGVLEEAWVGLRRPKGVSAKGVSAAVAACTLLQRVCKKFKTKSALGRKVARSPQSAGEVVEDISGSRLISGVRWRGVSRFSRRQGASLARRIAAGGRGSGPMNAMSVSDRMGAQAFTEHARSPSGSKQAKAPLEKGGEIARVCGKERTVGGASKMAASSDAYRWISCNLEERQLGANSKMAAPIHNIEEEVVVISDDEEEVQVSLKGVGGRGTVGNGGNFRQRVGRMVHWIPRVVSPMLHRVRAWEAENQAVFRLGEQVQLVDRSGVVLRGTVCGETTGDGSLGSAYVSLDFRQADQIEGPSGCDTSHVLGGHGERSSHWQLGQLAGEQSLPVKVRAPLEHRAEGRVKPRAVYPTSQELAGDGPLGQRSDSDDVQPSTSRGAGGGLYHVEELLEYDDDVDEAVLSMQRGEVTKSGAVPRVVQGDHSGAHRRELVAGNLPRGEEGLFGSLGSKEVREVMGVRCERVFRIFGVV</sequence>
<dbReference type="Proteomes" id="UP001066276">
    <property type="component" value="Chromosome 8"/>
</dbReference>
<evidence type="ECO:0000256" key="1">
    <source>
        <dbReference type="SAM" id="MobiDB-lite"/>
    </source>
</evidence>
<proteinExistence type="predicted"/>
<gene>
    <name evidence="2" type="ORF">NDU88_004437</name>
</gene>
<comment type="caution">
    <text evidence="2">The sequence shown here is derived from an EMBL/GenBank/DDBJ whole genome shotgun (WGS) entry which is preliminary data.</text>
</comment>
<accession>A0AAV7NL23</accession>
<dbReference type="EMBL" id="JANPWB010000012">
    <property type="protein sequence ID" value="KAJ1116219.1"/>
    <property type="molecule type" value="Genomic_DNA"/>
</dbReference>
<protein>
    <submittedName>
        <fullName evidence="2">Uncharacterized protein</fullName>
    </submittedName>
</protein>
<dbReference type="AlphaFoldDB" id="A0AAV7NL23"/>
<name>A0AAV7NL23_PLEWA</name>